<dbReference type="Proteomes" id="UP000829401">
    <property type="component" value="Chromosome"/>
</dbReference>
<comment type="subcellular location">
    <subcellularLocation>
        <location evidence="1">Membrane</location>
        <topology evidence="1">Multi-pass membrane protein</topology>
    </subcellularLocation>
</comment>
<feature type="transmembrane region" description="Helical" evidence="5">
    <location>
        <begin position="39"/>
        <end position="58"/>
    </location>
</feature>
<keyword evidence="3 5" id="KW-1133">Transmembrane helix</keyword>
<organism evidence="6 7">
    <name type="scientific">Alicyclobacillus acidoterrestris (strain ATCC 49025 / DSM 3922 / CIP 106132 / NCIMB 13137 / GD3B)</name>
    <dbReference type="NCBI Taxonomy" id="1356854"/>
    <lineage>
        <taxon>Bacteria</taxon>
        <taxon>Bacillati</taxon>
        <taxon>Bacillota</taxon>
        <taxon>Bacilli</taxon>
        <taxon>Bacillales</taxon>
        <taxon>Alicyclobacillaceae</taxon>
        <taxon>Alicyclobacillus</taxon>
    </lineage>
</organism>
<reference evidence="7" key="1">
    <citation type="journal article" date="2022" name="G3 (Bethesda)">
        <title>Unveiling the complete genome sequence of Alicyclobacillus acidoterrestris DSM 3922T, a taint-producing strain.</title>
        <authorList>
            <person name="Leonardo I.C."/>
            <person name="Barreto Crespo M.T."/>
            <person name="Gaspar F.B."/>
        </authorList>
    </citation>
    <scope>NUCLEOTIDE SEQUENCE [LARGE SCALE GENOMIC DNA]</scope>
    <source>
        <strain evidence="7">DSM 3922</strain>
    </source>
</reference>
<dbReference type="KEGG" id="aaco:K1I37_14010"/>
<evidence type="ECO:0000256" key="5">
    <source>
        <dbReference type="SAM" id="Phobius"/>
    </source>
</evidence>
<sequence>MRALESVSRFVGGTFAYWVLLFAIISFIAPSGFEWLGKYTVELLGVVMFGMGLTLSPKDFQEVFRRPKDVAIGVASHFVVMPLLAFLICLALRLPPDISVGVILVGSCPSGTSSNVMTFLARGDVSLAVSIASVSTLLAPIVTPALILLFASKWVAVNPLSLFWQIVEVIILPILVGLIVKTFFRGTATASKKVLPLVSAIAIIAIVAGVVSGSHQQIAATGLLIFAAVVLHNVCGFTLGYILAKLLRMDLPKRAAVSLEVGMQNSALGVAIAKAHFTPIAAVPSAIFSVWHNISGAILASIYSRMQQRNAEAANPAEVESPIEA</sequence>
<evidence type="ECO:0000313" key="6">
    <source>
        <dbReference type="EMBL" id="UNO50903.1"/>
    </source>
</evidence>
<dbReference type="EMBL" id="CP080467">
    <property type="protein sequence ID" value="UNO50903.1"/>
    <property type="molecule type" value="Genomic_DNA"/>
</dbReference>
<proteinExistence type="predicted"/>
<feature type="transmembrane region" description="Helical" evidence="5">
    <location>
        <begin position="162"/>
        <end position="182"/>
    </location>
</feature>
<feature type="transmembrane region" description="Helical" evidence="5">
    <location>
        <begin position="218"/>
        <end position="244"/>
    </location>
</feature>
<gene>
    <name evidence="6" type="ORF">K1I37_14010</name>
</gene>
<feature type="transmembrane region" description="Helical" evidence="5">
    <location>
        <begin position="70"/>
        <end position="94"/>
    </location>
</feature>
<dbReference type="RefSeq" id="WP_146824321.1">
    <property type="nucleotide sequence ID" value="NZ_AURB01000200.1"/>
</dbReference>
<dbReference type="GO" id="GO:0016020">
    <property type="term" value="C:membrane"/>
    <property type="evidence" value="ECO:0007669"/>
    <property type="project" value="UniProtKB-SubCell"/>
</dbReference>
<accession>A0A9E7CXH6</accession>
<keyword evidence="4 5" id="KW-0472">Membrane</keyword>
<evidence type="ECO:0000256" key="1">
    <source>
        <dbReference type="ARBA" id="ARBA00004141"/>
    </source>
</evidence>
<keyword evidence="7" id="KW-1185">Reference proteome</keyword>
<evidence type="ECO:0000313" key="7">
    <source>
        <dbReference type="Proteomes" id="UP000829401"/>
    </source>
</evidence>
<feature type="transmembrane region" description="Helical" evidence="5">
    <location>
        <begin position="194"/>
        <end position="212"/>
    </location>
</feature>
<dbReference type="Gene3D" id="1.20.1530.20">
    <property type="match status" value="1"/>
</dbReference>
<dbReference type="InterPro" id="IPR004710">
    <property type="entry name" value="Bilac:Na_transpt"/>
</dbReference>
<name>A0A9E7CXH6_ALIAG</name>
<protein>
    <submittedName>
        <fullName evidence="6">Bile acid:sodium symporter family protein</fullName>
    </submittedName>
</protein>
<evidence type="ECO:0000256" key="4">
    <source>
        <dbReference type="ARBA" id="ARBA00023136"/>
    </source>
</evidence>
<dbReference type="PANTHER" id="PTHR10361">
    <property type="entry name" value="SODIUM-BILE ACID COTRANSPORTER"/>
    <property type="match status" value="1"/>
</dbReference>
<feature type="transmembrane region" description="Helical" evidence="5">
    <location>
        <begin position="12"/>
        <end position="33"/>
    </location>
</feature>
<feature type="transmembrane region" description="Helical" evidence="5">
    <location>
        <begin position="127"/>
        <end position="150"/>
    </location>
</feature>
<keyword evidence="2 5" id="KW-0812">Transmembrane</keyword>
<evidence type="ECO:0000256" key="2">
    <source>
        <dbReference type="ARBA" id="ARBA00022692"/>
    </source>
</evidence>
<dbReference type="InterPro" id="IPR038770">
    <property type="entry name" value="Na+/solute_symporter_sf"/>
</dbReference>
<evidence type="ECO:0000256" key="3">
    <source>
        <dbReference type="ARBA" id="ARBA00022989"/>
    </source>
</evidence>
<dbReference type="AlphaFoldDB" id="A0A9E7CXH6"/>
<dbReference type="OrthoDB" id="9806785at2"/>
<dbReference type="InterPro" id="IPR002657">
    <property type="entry name" value="BilAc:Na_symport/Acr3"/>
</dbReference>
<dbReference type="Pfam" id="PF01758">
    <property type="entry name" value="SBF"/>
    <property type="match status" value="1"/>
</dbReference>
<dbReference type="PANTHER" id="PTHR10361:SF28">
    <property type="entry name" value="P3 PROTEIN-RELATED"/>
    <property type="match status" value="1"/>
</dbReference>